<gene>
    <name evidence="3" type="ORF">H9851_02475</name>
</gene>
<dbReference type="Pfam" id="PF19700">
    <property type="entry name" value="DUF6198"/>
    <property type="match status" value="1"/>
</dbReference>
<feature type="compositionally biased region" description="Low complexity" evidence="1">
    <location>
        <begin position="268"/>
        <end position="298"/>
    </location>
</feature>
<feature type="transmembrane region" description="Helical" evidence="2">
    <location>
        <begin position="137"/>
        <end position="159"/>
    </location>
</feature>
<accession>A0A9D2AU84</accession>
<feature type="transmembrane region" description="Helical" evidence="2">
    <location>
        <begin position="220"/>
        <end position="240"/>
    </location>
</feature>
<dbReference type="Proteomes" id="UP000886847">
    <property type="component" value="Unassembled WGS sequence"/>
</dbReference>
<feature type="transmembrane region" description="Helical" evidence="2">
    <location>
        <begin position="77"/>
        <end position="98"/>
    </location>
</feature>
<comment type="caution">
    <text evidence="3">The sequence shown here is derived from an EMBL/GenBank/DDBJ whole genome shotgun (WGS) entry which is preliminary data.</text>
</comment>
<sequence length="298" mass="32221">MQERESKMQNASAGAEKKGLFTKPTKRQAVLFARRVVAYVLGMFLIACGVSMSRSTNWGISPVNSIPNVLSLALPEISMGLWVIIVFACFILVQLAILGRQFKWYYIFQLVSSTLFGFLVDGTNALFGLFLPAEQAVWLKILLIAASTVVIACGIFLYLEGGLINMPGEGVTVALSKRTGLKVSTCKIIFDVSVVLIACILSLIFFRGSDVFWTLDGTEGMLRGVGIGTVVIAVFVGVVMKPITHFFKRPLHRFLYGEEPAAPAVQGEPAKQEASAEQEAPAEQSPAAPQAEAAPAEE</sequence>
<feature type="transmembrane region" description="Helical" evidence="2">
    <location>
        <begin position="36"/>
        <end position="57"/>
    </location>
</feature>
<name>A0A9D2AU84_9FIRM</name>
<keyword evidence="2" id="KW-1133">Transmembrane helix</keyword>
<protein>
    <recommendedName>
        <fullName evidence="5">YitT family protein</fullName>
    </recommendedName>
</protein>
<organism evidence="3 4">
    <name type="scientific">Candidatus Borkfalkia faecavium</name>
    <dbReference type="NCBI Taxonomy" id="2838508"/>
    <lineage>
        <taxon>Bacteria</taxon>
        <taxon>Bacillati</taxon>
        <taxon>Bacillota</taxon>
        <taxon>Clostridia</taxon>
        <taxon>Christensenellales</taxon>
        <taxon>Christensenellaceae</taxon>
        <taxon>Candidatus Borkfalkia</taxon>
    </lineage>
</organism>
<reference evidence="3" key="2">
    <citation type="submission" date="2021-04" db="EMBL/GenBank/DDBJ databases">
        <authorList>
            <person name="Gilroy R."/>
        </authorList>
    </citation>
    <scope>NUCLEOTIDE SEQUENCE</scope>
    <source>
        <strain evidence="3">2189</strain>
    </source>
</reference>
<dbReference type="EMBL" id="DXEW01000011">
    <property type="protein sequence ID" value="HIX50125.1"/>
    <property type="molecule type" value="Genomic_DNA"/>
</dbReference>
<evidence type="ECO:0000256" key="1">
    <source>
        <dbReference type="SAM" id="MobiDB-lite"/>
    </source>
</evidence>
<feature type="region of interest" description="Disordered" evidence="1">
    <location>
        <begin position="263"/>
        <end position="298"/>
    </location>
</feature>
<dbReference type="PANTHER" id="PTHR40078:SF1">
    <property type="entry name" value="INTEGRAL MEMBRANE PROTEIN"/>
    <property type="match status" value="1"/>
</dbReference>
<evidence type="ECO:0000256" key="2">
    <source>
        <dbReference type="SAM" id="Phobius"/>
    </source>
</evidence>
<keyword evidence="2" id="KW-0472">Membrane</keyword>
<keyword evidence="2" id="KW-0812">Transmembrane</keyword>
<feature type="transmembrane region" description="Helical" evidence="2">
    <location>
        <begin position="188"/>
        <end position="208"/>
    </location>
</feature>
<feature type="transmembrane region" description="Helical" evidence="2">
    <location>
        <begin position="105"/>
        <end position="131"/>
    </location>
</feature>
<reference evidence="3" key="1">
    <citation type="journal article" date="2021" name="PeerJ">
        <title>Extensive microbial diversity within the chicken gut microbiome revealed by metagenomics and culture.</title>
        <authorList>
            <person name="Gilroy R."/>
            <person name="Ravi A."/>
            <person name="Getino M."/>
            <person name="Pursley I."/>
            <person name="Horton D.L."/>
            <person name="Alikhan N.F."/>
            <person name="Baker D."/>
            <person name="Gharbi K."/>
            <person name="Hall N."/>
            <person name="Watson M."/>
            <person name="Adriaenssens E.M."/>
            <person name="Foster-Nyarko E."/>
            <person name="Jarju S."/>
            <person name="Secka A."/>
            <person name="Antonio M."/>
            <person name="Oren A."/>
            <person name="Chaudhuri R.R."/>
            <person name="La Ragione R."/>
            <person name="Hildebrand F."/>
            <person name="Pallen M.J."/>
        </authorList>
    </citation>
    <scope>NUCLEOTIDE SEQUENCE</scope>
    <source>
        <strain evidence="3">2189</strain>
    </source>
</reference>
<evidence type="ECO:0000313" key="3">
    <source>
        <dbReference type="EMBL" id="HIX50125.1"/>
    </source>
</evidence>
<evidence type="ECO:0008006" key="5">
    <source>
        <dbReference type="Google" id="ProtNLM"/>
    </source>
</evidence>
<dbReference type="PANTHER" id="PTHR40078">
    <property type="entry name" value="INTEGRAL MEMBRANE PROTEIN-RELATED"/>
    <property type="match status" value="1"/>
</dbReference>
<dbReference type="AlphaFoldDB" id="A0A9D2AU84"/>
<dbReference type="InterPro" id="IPR038750">
    <property type="entry name" value="YczE/YyaS-like"/>
</dbReference>
<proteinExistence type="predicted"/>
<evidence type="ECO:0000313" key="4">
    <source>
        <dbReference type="Proteomes" id="UP000886847"/>
    </source>
</evidence>